<evidence type="ECO:0000313" key="2">
    <source>
        <dbReference type="EMBL" id="KAK7860645.1"/>
    </source>
</evidence>
<keyword evidence="1" id="KW-0472">Membrane</keyword>
<dbReference type="EMBL" id="PKMF04000005">
    <property type="protein sequence ID" value="KAK7860645.1"/>
    <property type="molecule type" value="Genomic_DNA"/>
</dbReference>
<gene>
    <name evidence="2" type="primary">NMAT3_0</name>
    <name evidence="2" type="ORF">CFP56_033363</name>
</gene>
<dbReference type="PANTHER" id="PTHR33642:SF4">
    <property type="entry name" value="COX1_OXI3 INTRON 1 PROTEIN-RELATED"/>
    <property type="match status" value="1"/>
</dbReference>
<keyword evidence="1" id="KW-1133">Transmembrane helix</keyword>
<reference evidence="2" key="3">
    <citation type="submission" date="2023-07" db="EMBL/GenBank/DDBJ databases">
        <title>An improved reference 1 genome and first organelle genomes of Quercus suber.</title>
        <authorList>
            <consortium name="Genosuber Consortium"/>
            <person name="Usie A."/>
            <person name="Serra O."/>
            <person name="Barros P."/>
        </authorList>
    </citation>
    <scope>NUCLEOTIDE SEQUENCE</scope>
    <source>
        <strain evidence="2">HL8</strain>
        <tissue evidence="2">Leaves</tissue>
    </source>
</reference>
<evidence type="ECO:0000256" key="1">
    <source>
        <dbReference type="SAM" id="Phobius"/>
    </source>
</evidence>
<dbReference type="PANTHER" id="PTHR33642">
    <property type="entry name" value="COX1/OXI3 INTRON 1 PROTEIN-RELATED"/>
    <property type="match status" value="1"/>
</dbReference>
<dbReference type="GO" id="GO:0090615">
    <property type="term" value="P:mitochondrial mRNA processing"/>
    <property type="evidence" value="ECO:0007669"/>
    <property type="project" value="TreeGrafter"/>
</dbReference>
<comment type="caution">
    <text evidence="2">The sequence shown here is derived from an EMBL/GenBank/DDBJ whole genome shotgun (WGS) entry which is preliminary data.</text>
</comment>
<organism evidence="2">
    <name type="scientific">Quercus suber</name>
    <name type="common">Cork oak</name>
    <dbReference type="NCBI Taxonomy" id="58331"/>
    <lineage>
        <taxon>Eukaryota</taxon>
        <taxon>Viridiplantae</taxon>
        <taxon>Streptophyta</taxon>
        <taxon>Embryophyta</taxon>
        <taxon>Tracheophyta</taxon>
        <taxon>Spermatophyta</taxon>
        <taxon>Magnoliopsida</taxon>
        <taxon>eudicotyledons</taxon>
        <taxon>Gunneridae</taxon>
        <taxon>Pentapetalae</taxon>
        <taxon>rosids</taxon>
        <taxon>fabids</taxon>
        <taxon>Fagales</taxon>
        <taxon>Fagaceae</taxon>
        <taxon>Quercus</taxon>
    </lineage>
</organism>
<protein>
    <submittedName>
        <fullName evidence="2">Nuclear intron maturase 3</fullName>
    </submittedName>
</protein>
<dbReference type="AlphaFoldDB" id="A0AAW0MAJ3"/>
<keyword evidence="1" id="KW-0812">Transmembrane</keyword>
<dbReference type="GO" id="GO:0006315">
    <property type="term" value="P:homing of group II introns"/>
    <property type="evidence" value="ECO:0007669"/>
    <property type="project" value="TreeGrafter"/>
</dbReference>
<reference evidence="2" key="1">
    <citation type="submission" date="2017-12" db="EMBL/GenBank/DDBJ databases">
        <authorList>
            <person name="Barbosa P."/>
            <person name="Usie A."/>
            <person name="Ramos A.M."/>
        </authorList>
    </citation>
    <scope>NUCLEOTIDE SEQUENCE</scope>
    <source>
        <strain evidence="2">HL8</strain>
        <tissue evidence="2">Leaves</tissue>
    </source>
</reference>
<feature type="transmembrane region" description="Helical" evidence="1">
    <location>
        <begin position="81"/>
        <end position="102"/>
    </location>
</feature>
<accession>A0AAW0MAJ3</accession>
<proteinExistence type="predicted"/>
<dbReference type="GO" id="GO:0005739">
    <property type="term" value="C:mitochondrion"/>
    <property type="evidence" value="ECO:0007669"/>
    <property type="project" value="TreeGrafter"/>
</dbReference>
<reference evidence="2" key="2">
    <citation type="journal article" date="2018" name="Sci. Data">
        <title>The draft genome sequence of cork oak.</title>
        <authorList>
            <person name="Ramos A.M."/>
            <person name="Usie A."/>
            <person name="Barbosa P."/>
            <person name="Barros P.M."/>
            <person name="Capote T."/>
            <person name="Chaves I."/>
            <person name="Simoes F."/>
            <person name="Abreu I."/>
            <person name="Carrasquinho I."/>
            <person name="Faro C."/>
            <person name="Guimaraes J.B."/>
            <person name="Mendonca D."/>
            <person name="Nobrega F."/>
            <person name="Rodrigues L."/>
            <person name="Saibo N.J.M."/>
            <person name="Varela M.C."/>
            <person name="Egas C."/>
            <person name="Matos J."/>
            <person name="Miguel C.M."/>
            <person name="Oliveira M.M."/>
            <person name="Ricardo C.P."/>
            <person name="Goncalves S."/>
        </authorList>
    </citation>
    <scope>NUCLEOTIDE SEQUENCE [LARGE SCALE GENOMIC DNA]</scope>
    <source>
        <strain evidence="2">HL8</strain>
    </source>
</reference>
<sequence>MLSAGDFLSLRHIRGQLPQELVDAYDKFQEQVDKYLSSVQARKALEKEEKRVEEEEEQKYAKSTIEDLTRLCMKVEDWSPVLPTLFLLVVGMAAVGLCELSWNQRRFRWLLRMIKLLTALEDNDTIKWLDFFCRYHNFKMIKNVALVAKGS</sequence>
<name>A0AAW0MAJ3_QUESU</name>
<dbReference type="GO" id="GO:0003964">
    <property type="term" value="F:RNA-directed DNA polymerase activity"/>
    <property type="evidence" value="ECO:0007669"/>
    <property type="project" value="TreeGrafter"/>
</dbReference>